<organism evidence="3 4">
    <name type="scientific">Enterococcus camelliae</name>
    <dbReference type="NCBI Taxonomy" id="453959"/>
    <lineage>
        <taxon>Bacteria</taxon>
        <taxon>Bacillati</taxon>
        <taxon>Bacillota</taxon>
        <taxon>Bacilli</taxon>
        <taxon>Lactobacillales</taxon>
        <taxon>Enterococcaceae</taxon>
        <taxon>Enterococcus</taxon>
    </lineage>
</organism>
<proteinExistence type="predicted"/>
<keyword evidence="1" id="KW-0812">Transmembrane</keyword>
<comment type="caution">
    <text evidence="3">The sequence shown here is derived from an EMBL/GenBank/DDBJ whole genome shotgun (WGS) entry which is preliminary data.</text>
</comment>
<dbReference type="InterPro" id="IPR030395">
    <property type="entry name" value="GP_PDE_dom"/>
</dbReference>
<reference evidence="4" key="1">
    <citation type="journal article" date="2019" name="Int. J. Syst. Evol. Microbiol.">
        <title>The Global Catalogue of Microorganisms (GCM) 10K type strain sequencing project: providing services to taxonomists for standard genome sequencing and annotation.</title>
        <authorList>
            <consortium name="The Broad Institute Genomics Platform"/>
            <consortium name="The Broad Institute Genome Sequencing Center for Infectious Disease"/>
            <person name="Wu L."/>
            <person name="Ma J."/>
        </authorList>
    </citation>
    <scope>NUCLEOTIDE SEQUENCE [LARGE SCALE GENOMIC DNA]</scope>
    <source>
        <strain evidence="4">TISTR 932</strain>
    </source>
</reference>
<keyword evidence="1" id="KW-0472">Membrane</keyword>
<evidence type="ECO:0000313" key="3">
    <source>
        <dbReference type="EMBL" id="MFD2728036.1"/>
    </source>
</evidence>
<feature type="transmembrane region" description="Helical" evidence="1">
    <location>
        <begin position="121"/>
        <end position="142"/>
    </location>
</feature>
<evidence type="ECO:0000259" key="2">
    <source>
        <dbReference type="PROSITE" id="PS51704"/>
    </source>
</evidence>
<gene>
    <name evidence="3" type="ORF">ACFSR0_01110</name>
</gene>
<dbReference type="PROSITE" id="PS51704">
    <property type="entry name" value="GP_PDE"/>
    <property type="match status" value="1"/>
</dbReference>
<accession>A0ABW5TFG9</accession>
<dbReference type="InterPro" id="IPR018476">
    <property type="entry name" value="GlyceroP-diester-Pdiesterase_M"/>
</dbReference>
<feature type="transmembrane region" description="Helical" evidence="1">
    <location>
        <begin position="168"/>
        <end position="196"/>
    </location>
</feature>
<feature type="transmembrane region" description="Helical" evidence="1">
    <location>
        <begin position="262"/>
        <end position="288"/>
    </location>
</feature>
<feature type="transmembrane region" description="Helical" evidence="1">
    <location>
        <begin position="70"/>
        <end position="100"/>
    </location>
</feature>
<feature type="transmembrane region" description="Helical" evidence="1">
    <location>
        <begin position="217"/>
        <end position="242"/>
    </location>
</feature>
<keyword evidence="1" id="KW-1133">Transmembrane helix</keyword>
<protein>
    <submittedName>
        <fullName evidence="3">Glycerophosphoryl diester phosphodiesterase membrane domain-containing protein</fullName>
    </submittedName>
</protein>
<dbReference type="InterPro" id="IPR017946">
    <property type="entry name" value="PLC-like_Pdiesterase_TIM-brl"/>
</dbReference>
<dbReference type="Pfam" id="PF10110">
    <property type="entry name" value="GPDPase_memb"/>
    <property type="match status" value="1"/>
</dbReference>
<feature type="transmembrane region" description="Helical" evidence="1">
    <location>
        <begin position="21"/>
        <end position="43"/>
    </location>
</feature>
<feature type="domain" description="GP-PDE" evidence="2">
    <location>
        <begin position="347"/>
        <end position="577"/>
    </location>
</feature>
<dbReference type="Gene3D" id="3.20.20.190">
    <property type="entry name" value="Phosphatidylinositol (PI) phosphodiesterase"/>
    <property type="match status" value="1"/>
</dbReference>
<keyword evidence="4" id="KW-1185">Reference proteome</keyword>
<dbReference type="Proteomes" id="UP001597427">
    <property type="component" value="Unassembled WGS sequence"/>
</dbReference>
<evidence type="ECO:0000256" key="1">
    <source>
        <dbReference type="SAM" id="Phobius"/>
    </source>
</evidence>
<dbReference type="Pfam" id="PF03009">
    <property type="entry name" value="GDPD"/>
    <property type="match status" value="1"/>
</dbReference>
<dbReference type="EMBL" id="JBHUMO010000005">
    <property type="protein sequence ID" value="MFD2728036.1"/>
    <property type="molecule type" value="Genomic_DNA"/>
</dbReference>
<dbReference type="RefSeq" id="WP_379979049.1">
    <property type="nucleotide sequence ID" value="NZ_JBHUMO010000005.1"/>
</dbReference>
<dbReference type="CDD" id="cd08579">
    <property type="entry name" value="GDPD_memb_like"/>
    <property type="match status" value="1"/>
</dbReference>
<dbReference type="SUPFAM" id="SSF51695">
    <property type="entry name" value="PLC-like phosphodiesterases"/>
    <property type="match status" value="1"/>
</dbReference>
<name>A0ABW5TFG9_9ENTE</name>
<sequence length="597" mass="69299">MKTLKKDFFWPLTFFKNSRAYFRDVILAHLFILIIAIPGLTLLTKFLLDQTDSTYFSISNFPQAIYHQPILFLAFILLLLTFLAILYLEFSFLLYSMFFIQKQQSVSVKKIFSLAKKQLKSLNAAVVFFFLFYIVLLFPFSFLPYRSDLLAKVQIPAFILDYIFTNRWLFVVGFCLIYLFFLYLGYRLFFVLPDLILNRSTVKHAVRTSFALTKKTFLFMLGSFGLLFLMISLMNTLIFSIVSFSQFYFDRALPSISIYSAVFFMLCLQIMLVVSLVLTTFSSFYYMIFMMEKEKCLPEIDESLPASVSATQLKMSKYLFLFLGILLSGATLTYNFNYLQAFSIKNPITISHRGVSDKNGIQNTIPSLVKTSKEFHPDYVEMDVQETSDHHFIVFHDFNYNHLANKRLVPERNTLETALNLTLKENGQTGKIPTFDDYLKAAQALNQKLLIEIKTQKKNPEAMVKRFLEQYGSIIKKEHHQVQSLNYDVVEQMKTLSPSIKTGYITPFNLVSPPTTKGDFIVMEMTSLTTKYVSLVQKKGKEIYVWTPNDKNTMERMMLYGVNGIITDRMDYLNQTKRDIHNISYADKLAFFVLGFG</sequence>
<dbReference type="PANTHER" id="PTHR46211:SF8">
    <property type="entry name" value="PHOSPHODIESTERASE"/>
    <property type="match status" value="1"/>
</dbReference>
<dbReference type="PANTHER" id="PTHR46211">
    <property type="entry name" value="GLYCEROPHOSPHORYL DIESTER PHOSPHODIESTERASE"/>
    <property type="match status" value="1"/>
</dbReference>
<feature type="transmembrane region" description="Helical" evidence="1">
    <location>
        <begin position="318"/>
        <end position="336"/>
    </location>
</feature>
<evidence type="ECO:0000313" key="4">
    <source>
        <dbReference type="Proteomes" id="UP001597427"/>
    </source>
</evidence>